<proteinExistence type="predicted"/>
<organism evidence="5 6">
    <name type="scientific">Kiritimatiella glycovorans</name>
    <dbReference type="NCBI Taxonomy" id="1307763"/>
    <lineage>
        <taxon>Bacteria</taxon>
        <taxon>Pseudomonadati</taxon>
        <taxon>Kiritimatiellota</taxon>
        <taxon>Kiritimatiellia</taxon>
        <taxon>Kiritimatiellales</taxon>
        <taxon>Kiritimatiellaceae</taxon>
        <taxon>Kiritimatiella</taxon>
    </lineage>
</organism>
<keyword evidence="6" id="KW-1185">Reference proteome</keyword>
<feature type="region of interest" description="Disordered" evidence="1">
    <location>
        <begin position="1008"/>
        <end position="1056"/>
    </location>
</feature>
<dbReference type="Pfam" id="PF12969">
    <property type="entry name" value="DUF3857"/>
    <property type="match status" value="2"/>
</dbReference>
<dbReference type="SUPFAM" id="SSF54001">
    <property type="entry name" value="Cysteine proteinases"/>
    <property type="match status" value="2"/>
</dbReference>
<feature type="domain" description="DUF3857" evidence="4">
    <location>
        <begin position="677"/>
        <end position="836"/>
    </location>
</feature>
<feature type="chain" id="PRO_5005184113" description="DUF3857 domain-containing protein" evidence="2">
    <location>
        <begin position="21"/>
        <end position="1056"/>
    </location>
</feature>
<dbReference type="PANTHER" id="PTHR33490">
    <property type="entry name" value="BLR5614 PROTEIN-RELATED"/>
    <property type="match status" value="1"/>
</dbReference>
<keyword evidence="2" id="KW-0732">Signal</keyword>
<dbReference type="InterPro" id="IPR024618">
    <property type="entry name" value="DUF3857"/>
</dbReference>
<protein>
    <recommendedName>
        <fullName evidence="7">DUF3857 domain-containing protein</fullName>
    </recommendedName>
</protein>
<dbReference type="OrthoDB" id="98874at2"/>
<evidence type="ECO:0000313" key="6">
    <source>
        <dbReference type="Proteomes" id="UP000035268"/>
    </source>
</evidence>
<dbReference type="STRING" id="1307763.L21SP4_01322"/>
<evidence type="ECO:0000313" key="5">
    <source>
        <dbReference type="EMBL" id="AKJ64570.1"/>
    </source>
</evidence>
<evidence type="ECO:0000259" key="4">
    <source>
        <dbReference type="Pfam" id="PF12969"/>
    </source>
</evidence>
<dbReference type="InterPro" id="IPR002931">
    <property type="entry name" value="Transglutaminase-like"/>
</dbReference>
<sequence precursor="true">MRRRTGIMLSFLLVALQGLALEFPSPDKLCASARGVDRDRYPNADAVMLSDMAFARYAASGVYTTRVDMAWKILSEQGKRDHRTQSLGFDRAYSRARFERVEVIRADGRVREVDLEANTREMASPGQMQMNIYNPSLREVRVSIPGLEIGDILRYRARYETFKTRVPGTWSDRFLFEGTDPVLHAVFEIDAPASRPLTNIALKDPVDDTVSHSVVTNGARIRYRWTGRDLPRMFPEPSMPDLSSQVQRVLVSTIPEWEALSRWYWNLSKPHLDKITPEMKRKVAELTSEAGSRDERLRAIFTWVSQNIRYMGITLEKEAPGYEPHDVDLTFERGYGVCRDKAALLVAMLREGGFDAYPVLMMVGAKKDGEVPQPWFNHAVVGVREPGGTFRLMDPTDENTRNLLPRYLCDMSYLAATPEGVPLMTSPVSSAGENLTLIETDGRLDSDGRYRAKTVITFEGINDSAYRGHFARLRPEEREDFFEGRLETLIPGAKLRDLTIEPQPVRDTSRPLKATLAYTATGLFAEQNGKRLFRPPEWGGVLGVARSVLGNLGLEKREYPLRTRFPCGTDESFRIDLARGIAAPDRLPEAGKVDRPFFAWERKWSLNDRVLEGRTRTLVRAIELSPEAYGELKAEVEGIEQAGRQRIVFPLPLEKDPGADVLYLKNSTKCDLEDARNWTETHTVKKKVLTYAGKKEHAELKLHYNPSWEEVELKYARVTSPGGRVHEIRENEINVMDAGWVAGAPRYPAARILVASLPNVVPGSVIEYRVVHRMKDHPFFHLRSYMRGFDPMMNRRVEIAAPKDVVLKIRKGTDEAVVFSEMRNDGRITRSWESRSQRGLKRESDLPPLWEIAPAVFASAGAWEDYAATLRDEFAARASRADRAASMALRLVKGADSPRAKIRAIRDFVARHIRAAGPPFTETPLEALSGADVTLESGYGHAADRAILLYAMLEAAGFAPDWVFASGLPRPDPLAAPMIDYPQRDAFDSPLIRVMLDDGPVYLNDADQYAPPTSTPRRAAPPTTGGWPSSRRTARSGRCGPRIATATAGPWNTGSR</sequence>
<reference evidence="5 6" key="2">
    <citation type="journal article" date="2016" name="ISME J.">
        <title>Characterization of the first cultured representative of Verrucomicrobia subdivision 5 indicates the proposal of a novel phylum.</title>
        <authorList>
            <person name="Spring S."/>
            <person name="Bunk B."/>
            <person name="Sproer C."/>
            <person name="Schumann P."/>
            <person name="Rohde M."/>
            <person name="Tindall B.J."/>
            <person name="Klenk H.P."/>
        </authorList>
    </citation>
    <scope>NUCLEOTIDE SEQUENCE [LARGE SCALE GENOMIC DNA]</scope>
    <source>
        <strain evidence="5 6">L21-Fru-AB</strain>
    </source>
</reference>
<evidence type="ECO:0008006" key="7">
    <source>
        <dbReference type="Google" id="ProtNLM"/>
    </source>
</evidence>
<feature type="signal peptide" evidence="2">
    <location>
        <begin position="1"/>
        <end position="20"/>
    </location>
</feature>
<evidence type="ECO:0000256" key="2">
    <source>
        <dbReference type="SAM" id="SignalP"/>
    </source>
</evidence>
<dbReference type="Pfam" id="PF01841">
    <property type="entry name" value="Transglut_core"/>
    <property type="match status" value="1"/>
</dbReference>
<evidence type="ECO:0000256" key="1">
    <source>
        <dbReference type="SAM" id="MobiDB-lite"/>
    </source>
</evidence>
<name>A0A0G3EIC9_9BACT</name>
<accession>A0A0G3EIC9</accession>
<dbReference type="EMBL" id="CP010904">
    <property type="protein sequence ID" value="AKJ64570.1"/>
    <property type="molecule type" value="Genomic_DNA"/>
</dbReference>
<reference evidence="6" key="1">
    <citation type="submission" date="2015-02" db="EMBL/GenBank/DDBJ databases">
        <title>Description and complete genome sequence of the first cultured representative of the subdivision 5 of the Verrucomicrobia phylum.</title>
        <authorList>
            <person name="Spring S."/>
            <person name="Bunk B."/>
            <person name="Sproer C."/>
            <person name="Klenk H.-P."/>
        </authorList>
    </citation>
    <scope>NUCLEOTIDE SEQUENCE [LARGE SCALE GENOMIC DNA]</scope>
    <source>
        <strain evidence="6">L21-Fru-AB</strain>
    </source>
</reference>
<gene>
    <name evidence="5" type="ORF">L21SP4_01322</name>
</gene>
<dbReference type="InterPro" id="IPR038765">
    <property type="entry name" value="Papain-like_cys_pep_sf"/>
</dbReference>
<feature type="domain" description="Transglutaminase-like" evidence="3">
    <location>
        <begin position="283"/>
        <end position="395"/>
    </location>
</feature>
<dbReference type="Gene3D" id="3.10.620.30">
    <property type="match status" value="2"/>
</dbReference>
<dbReference type="AlphaFoldDB" id="A0A0G3EIC9"/>
<dbReference type="Gene3D" id="2.60.40.3140">
    <property type="match status" value="2"/>
</dbReference>
<feature type="domain" description="DUF3857" evidence="4">
    <location>
        <begin position="60"/>
        <end position="232"/>
    </location>
</feature>
<dbReference type="RefSeq" id="WP_082116586.1">
    <property type="nucleotide sequence ID" value="NZ_CP010904.1"/>
</dbReference>
<feature type="compositionally biased region" description="Low complexity" evidence="1">
    <location>
        <begin position="1010"/>
        <end position="1024"/>
    </location>
</feature>
<dbReference type="KEGG" id="vbl:L21SP4_01322"/>
<evidence type="ECO:0000259" key="3">
    <source>
        <dbReference type="Pfam" id="PF01841"/>
    </source>
</evidence>
<dbReference type="Proteomes" id="UP000035268">
    <property type="component" value="Chromosome"/>
</dbReference>